<feature type="signal peptide" evidence="12">
    <location>
        <begin position="1"/>
        <end position="23"/>
    </location>
</feature>
<feature type="binding site" description="axial binding residue" evidence="10">
    <location>
        <position position="92"/>
    </location>
    <ligand>
        <name>heme</name>
        <dbReference type="ChEBI" id="CHEBI:30413"/>
        <label>1</label>
    </ligand>
    <ligandPart>
        <name>Fe</name>
        <dbReference type="ChEBI" id="CHEBI:18248"/>
    </ligandPart>
</feature>
<feature type="chain" id="PRO_5026689185" description="Photosynthetic reaction center cytochrome c subunit" evidence="12">
    <location>
        <begin position="24"/>
        <end position="373"/>
    </location>
</feature>
<evidence type="ECO:0000256" key="4">
    <source>
        <dbReference type="ARBA" id="ARBA00022531"/>
    </source>
</evidence>
<dbReference type="InterPro" id="IPR023119">
    <property type="entry name" value="Multihaem_cyt_PRC_cyt_su-like"/>
</dbReference>
<evidence type="ECO:0000256" key="5">
    <source>
        <dbReference type="ARBA" id="ARBA00022617"/>
    </source>
</evidence>
<evidence type="ECO:0000256" key="12">
    <source>
        <dbReference type="SAM" id="SignalP"/>
    </source>
</evidence>
<evidence type="ECO:0000256" key="11">
    <source>
        <dbReference type="SAM" id="MobiDB-lite"/>
    </source>
</evidence>
<dbReference type="RefSeq" id="WP_171225033.1">
    <property type="nucleotide sequence ID" value="NZ_CP053085.1"/>
</dbReference>
<dbReference type="NCBIfam" id="NF040706">
    <property type="entry name" value="photo_cyt_PufC"/>
    <property type="match status" value="2"/>
</dbReference>
<feature type="binding site" description="axial binding residue" evidence="10">
    <location>
        <position position="148"/>
    </location>
    <ligand>
        <name>heme</name>
        <dbReference type="ChEBI" id="CHEBI:30413"/>
        <label>4</label>
    </ligand>
    <ligandPart>
        <name>Fe</name>
        <dbReference type="ChEBI" id="CHEBI:18248"/>
    </ligandPart>
</feature>
<dbReference type="InterPro" id="IPR003158">
    <property type="entry name" value="Photosyn_RC_cyt_c-su"/>
</dbReference>
<feature type="binding site" description="covalent" evidence="9">
    <location>
        <position position="156"/>
    </location>
    <ligand>
        <name>heme</name>
        <dbReference type="ChEBI" id="CHEBI:30413"/>
        <label>2</label>
    </ligand>
</feature>
<accession>A0A6M4ITL7</accession>
<dbReference type="AlphaFoldDB" id="A0A6M4ITL7"/>
<evidence type="ECO:0000313" key="14">
    <source>
        <dbReference type="Proteomes" id="UP000500938"/>
    </source>
</evidence>
<evidence type="ECO:0000256" key="1">
    <source>
        <dbReference type="ARBA" id="ARBA00003196"/>
    </source>
</evidence>
<keyword evidence="8 10" id="KW-0408">Iron</keyword>
<evidence type="ECO:0000256" key="8">
    <source>
        <dbReference type="ARBA" id="ARBA00023004"/>
    </source>
</evidence>
<evidence type="ECO:0000256" key="2">
    <source>
        <dbReference type="ARBA" id="ARBA00015978"/>
    </source>
</evidence>
<dbReference type="GO" id="GO:0009055">
    <property type="term" value="F:electron transfer activity"/>
    <property type="evidence" value="ECO:0007669"/>
    <property type="project" value="InterPro"/>
</dbReference>
<dbReference type="GO" id="GO:0020037">
    <property type="term" value="F:heme binding"/>
    <property type="evidence" value="ECO:0007669"/>
    <property type="project" value="InterPro"/>
</dbReference>
<feature type="binding site" description="covalent" evidence="9">
    <location>
        <position position="226"/>
    </location>
    <ligand>
        <name>heme</name>
        <dbReference type="ChEBI" id="CHEBI:30413"/>
        <label>3</label>
    </ligand>
</feature>
<evidence type="ECO:0000256" key="10">
    <source>
        <dbReference type="PIRSR" id="PIRSR000017-2"/>
    </source>
</evidence>
<keyword evidence="5 9" id="KW-0349">Heme</keyword>
<keyword evidence="6 10" id="KW-0479">Metal-binding</keyword>
<comment type="function">
    <text evidence="1">The reaction center of purple bacteria contains a tightly bound cytochrome molecule which re-reduces the photo oxidized primary electron donor.</text>
</comment>
<feature type="binding site" description="covalent" evidence="9">
    <location>
        <position position="105"/>
    </location>
    <ligand>
        <name>heme</name>
        <dbReference type="ChEBI" id="CHEBI:30413"/>
        <label>1</label>
    </ligand>
</feature>
<feature type="binding site" description="axial binding residue" evidence="10">
    <location>
        <position position="290"/>
    </location>
    <ligand>
        <name>heme</name>
        <dbReference type="ChEBI" id="CHEBI:30413"/>
        <label>4</label>
    </ligand>
    <ligandPart>
        <name>Fe</name>
        <dbReference type="ChEBI" id="CHEBI:18248"/>
    </ligandPart>
</feature>
<evidence type="ECO:0000313" key="13">
    <source>
        <dbReference type="EMBL" id="QJR35601.1"/>
    </source>
</evidence>
<dbReference type="GO" id="GO:0019684">
    <property type="term" value="P:photosynthesis, light reaction"/>
    <property type="evidence" value="ECO:0007669"/>
    <property type="project" value="InterPro"/>
</dbReference>
<dbReference type="KEGG" id="ggr:HKW67_08810"/>
<reference evidence="13 14" key="1">
    <citation type="submission" date="2020-05" db="EMBL/GenBank/DDBJ databases">
        <title>Complete genome sequence of Gemmatimonas greenlandica TET16.</title>
        <authorList>
            <person name="Zeng Y."/>
        </authorList>
    </citation>
    <scope>NUCLEOTIDE SEQUENCE [LARGE SCALE GENOMIC DNA]</scope>
    <source>
        <strain evidence="13 14">TET16</strain>
    </source>
</reference>
<keyword evidence="14" id="KW-1185">Reference proteome</keyword>
<evidence type="ECO:0000256" key="7">
    <source>
        <dbReference type="ARBA" id="ARBA00022982"/>
    </source>
</evidence>
<feature type="binding site" description="axial binding residue" evidence="10">
    <location>
        <position position="134"/>
    </location>
    <ligand>
        <name>heme</name>
        <dbReference type="ChEBI" id="CHEBI:30413"/>
        <label>2</label>
    </ligand>
    <ligandPart>
        <name>Fe</name>
        <dbReference type="ChEBI" id="CHEBI:18248"/>
    </ligandPart>
</feature>
<name>A0A6M4ITL7_9BACT</name>
<feature type="compositionally biased region" description="Low complexity" evidence="11">
    <location>
        <begin position="334"/>
        <end position="348"/>
    </location>
</feature>
<feature type="region of interest" description="Disordered" evidence="11">
    <location>
        <begin position="327"/>
        <end position="373"/>
    </location>
</feature>
<comment type="PTM">
    <text evidence="9">Binds 4 heme groups per subunit.</text>
</comment>
<evidence type="ECO:0000256" key="9">
    <source>
        <dbReference type="PIRSR" id="PIRSR000017-1"/>
    </source>
</evidence>
<keyword evidence="7" id="KW-0249">Electron transport</keyword>
<dbReference type="Pfam" id="PF02276">
    <property type="entry name" value="CytoC_RC"/>
    <property type="match status" value="1"/>
</dbReference>
<keyword evidence="3" id="KW-0813">Transport</keyword>
<sequence>MSILRRSIGLVAPLALLSLGACGDTATDSVQVGYRGTGMEQNYDHGDLKKQFAQVKIPTPLPPAGESPPGPLPWQNVQVLNDISVGEFNRTMVAMSTWVAGTGNCAYCHNIANLAADTLPNGKPLYTKLVARRMLQMTRQINGQYSQHVKNTGVTCYTCHMGKPLPNGLWFYSSQTDYLRHYLDRDGARVVTRDVAPSNANRSSVKQTEWTYALMISQSRSLGVNCTYCHNTRQFASWKEAPPARVTAYHGILMLRDVNQNYLSPLQPVYPSVRLGTQGDAPKAQCVTCHNGNYKPLYGAQMVKDYPALWGRADWNGVPFQGLSPKADTTSAGAAPAAPAAAAPVPAVKRSSARTVPAPTVIGGAVGSPNTPK</sequence>
<dbReference type="Gene3D" id="1.10.468.10">
    <property type="entry name" value="Photosynthetic Reaction Center, subunit C, domain 2"/>
    <property type="match status" value="2"/>
</dbReference>
<dbReference type="InterPro" id="IPR036280">
    <property type="entry name" value="Multihaem_cyt_sf"/>
</dbReference>
<feature type="binding site" description="axial binding residue" evidence="10">
    <location>
        <position position="230"/>
    </location>
    <ligand>
        <name>heme</name>
        <dbReference type="ChEBI" id="CHEBI:30413"/>
        <label>3</label>
    </ligand>
    <ligandPart>
        <name>Fe</name>
        <dbReference type="ChEBI" id="CHEBI:18248"/>
    </ligandPart>
</feature>
<keyword evidence="12" id="KW-0732">Signal</keyword>
<feature type="binding site" description="covalent" evidence="9">
    <location>
        <position position="289"/>
    </location>
    <ligand>
        <name>heme</name>
        <dbReference type="ChEBI" id="CHEBI:30413"/>
        <label>4</label>
    </ligand>
</feature>
<evidence type="ECO:0000256" key="6">
    <source>
        <dbReference type="ARBA" id="ARBA00022723"/>
    </source>
</evidence>
<dbReference type="EMBL" id="CP053085">
    <property type="protein sequence ID" value="QJR35601.1"/>
    <property type="molecule type" value="Genomic_DNA"/>
</dbReference>
<feature type="binding site" description="axial binding residue" evidence="10">
    <location>
        <position position="215"/>
    </location>
    <ligand>
        <name>heme</name>
        <dbReference type="ChEBI" id="CHEBI:30413"/>
        <label>3</label>
    </ligand>
    <ligandPart>
        <name>Fe</name>
        <dbReference type="ChEBI" id="CHEBI:18248"/>
    </ligandPart>
</feature>
<dbReference type="Proteomes" id="UP000500938">
    <property type="component" value="Chromosome"/>
</dbReference>
<gene>
    <name evidence="13" type="ORF">HKW67_08810</name>
</gene>
<organism evidence="13 14">
    <name type="scientific">Gemmatimonas groenlandica</name>
    <dbReference type="NCBI Taxonomy" id="2732249"/>
    <lineage>
        <taxon>Bacteria</taxon>
        <taxon>Pseudomonadati</taxon>
        <taxon>Gemmatimonadota</taxon>
        <taxon>Gemmatimonadia</taxon>
        <taxon>Gemmatimonadales</taxon>
        <taxon>Gemmatimonadaceae</taxon>
        <taxon>Gemmatimonas</taxon>
    </lineage>
</organism>
<feature type="binding site" description="axial binding residue" evidence="10">
    <location>
        <position position="109"/>
    </location>
    <ligand>
        <name>heme</name>
        <dbReference type="ChEBI" id="CHEBI:30413"/>
        <label>1</label>
    </ligand>
    <ligandPart>
        <name>Fe</name>
        <dbReference type="ChEBI" id="CHEBI:18248"/>
    </ligandPart>
</feature>
<feature type="binding site" description="covalent" evidence="9">
    <location>
        <position position="108"/>
    </location>
    <ligand>
        <name>heme</name>
        <dbReference type="ChEBI" id="CHEBI:30413"/>
        <label>1</label>
    </ligand>
</feature>
<dbReference type="CDD" id="cd09224">
    <property type="entry name" value="CytoC_RC"/>
    <property type="match status" value="1"/>
</dbReference>
<feature type="binding site" description="covalent" evidence="9">
    <location>
        <position position="229"/>
    </location>
    <ligand>
        <name>heme</name>
        <dbReference type="ChEBI" id="CHEBI:30413"/>
        <label>3</label>
    </ligand>
</feature>
<dbReference type="GO" id="GO:0030077">
    <property type="term" value="C:plasma membrane light-harvesting complex"/>
    <property type="evidence" value="ECO:0007669"/>
    <property type="project" value="InterPro"/>
</dbReference>
<protein>
    <recommendedName>
        <fullName evidence="2">Photosynthetic reaction center cytochrome c subunit</fullName>
    </recommendedName>
</protein>
<feature type="binding site" description="axial binding residue" evidence="10">
    <location>
        <position position="160"/>
    </location>
    <ligand>
        <name>heme</name>
        <dbReference type="ChEBI" id="CHEBI:30413"/>
        <label>2</label>
    </ligand>
    <ligandPart>
        <name>Fe</name>
        <dbReference type="ChEBI" id="CHEBI:18248"/>
    </ligandPart>
</feature>
<keyword evidence="4" id="KW-0602">Photosynthesis</keyword>
<dbReference type="GO" id="GO:0005506">
    <property type="term" value="F:iron ion binding"/>
    <property type="evidence" value="ECO:0007669"/>
    <property type="project" value="InterPro"/>
</dbReference>
<feature type="binding site" description="covalent" evidence="9">
    <location>
        <position position="286"/>
    </location>
    <ligand>
        <name>heme</name>
        <dbReference type="ChEBI" id="CHEBI:30413"/>
        <label>4</label>
    </ligand>
</feature>
<evidence type="ECO:0000256" key="3">
    <source>
        <dbReference type="ARBA" id="ARBA00022448"/>
    </source>
</evidence>
<proteinExistence type="predicted"/>
<dbReference type="PIRSF" id="PIRSF000017">
    <property type="entry name" value="RC_cytochrome"/>
    <property type="match status" value="1"/>
</dbReference>
<dbReference type="SUPFAM" id="SSF48695">
    <property type="entry name" value="Multiheme cytochromes"/>
    <property type="match status" value="1"/>
</dbReference>
<feature type="binding site" description="covalent" evidence="9">
    <location>
        <position position="159"/>
    </location>
    <ligand>
        <name>heme</name>
        <dbReference type="ChEBI" id="CHEBI:30413"/>
        <label>2</label>
    </ligand>
</feature>
<dbReference type="PROSITE" id="PS51257">
    <property type="entry name" value="PROKAR_LIPOPROTEIN"/>
    <property type="match status" value="1"/>
</dbReference>